<dbReference type="Proteomes" id="UP000035579">
    <property type="component" value="Chromosome"/>
</dbReference>
<dbReference type="EMBL" id="CP011509">
    <property type="protein sequence ID" value="AKJ04467.1"/>
    <property type="molecule type" value="Genomic_DNA"/>
</dbReference>
<dbReference type="Gene3D" id="3.40.50.1820">
    <property type="entry name" value="alpha/beta hydrolase"/>
    <property type="match status" value="1"/>
</dbReference>
<reference evidence="2 4" key="1">
    <citation type="submission" date="2015-05" db="EMBL/GenBank/DDBJ databases">
        <title>Genome assembly of Archangium gephyra DSM 2261.</title>
        <authorList>
            <person name="Sharma G."/>
            <person name="Subramanian S."/>
        </authorList>
    </citation>
    <scope>NUCLEOTIDE SEQUENCE [LARGE SCALE GENOMIC DNA]</scope>
    <source>
        <strain evidence="2 4">DSM 2261</strain>
    </source>
</reference>
<dbReference type="SUPFAM" id="SSF53474">
    <property type="entry name" value="alpha/beta-Hydrolases"/>
    <property type="match status" value="1"/>
</dbReference>
<dbReference type="EMBL" id="QUMU01000001">
    <property type="protein sequence ID" value="REG37462.1"/>
    <property type="molecule type" value="Genomic_DNA"/>
</dbReference>
<evidence type="ECO:0000313" key="3">
    <source>
        <dbReference type="EMBL" id="REG37462.1"/>
    </source>
</evidence>
<keyword evidence="5" id="KW-1185">Reference proteome</keyword>
<name>A0AAC8TFU5_9BACT</name>
<evidence type="ECO:0000313" key="4">
    <source>
        <dbReference type="Proteomes" id="UP000035579"/>
    </source>
</evidence>
<organism evidence="2 4">
    <name type="scientific">Archangium gephyra</name>
    <dbReference type="NCBI Taxonomy" id="48"/>
    <lineage>
        <taxon>Bacteria</taxon>
        <taxon>Pseudomonadati</taxon>
        <taxon>Myxococcota</taxon>
        <taxon>Myxococcia</taxon>
        <taxon>Myxococcales</taxon>
        <taxon>Cystobacterineae</taxon>
        <taxon>Archangiaceae</taxon>
        <taxon>Archangium</taxon>
    </lineage>
</organism>
<dbReference type="AlphaFoldDB" id="A0AAC8TFU5"/>
<evidence type="ECO:0000313" key="2">
    <source>
        <dbReference type="EMBL" id="AKJ04467.1"/>
    </source>
</evidence>
<dbReference type="InterPro" id="IPR029058">
    <property type="entry name" value="AB_hydrolase_fold"/>
</dbReference>
<evidence type="ECO:0000256" key="1">
    <source>
        <dbReference type="SAM" id="MobiDB-lite"/>
    </source>
</evidence>
<reference evidence="3 5" key="2">
    <citation type="submission" date="2018-08" db="EMBL/GenBank/DDBJ databases">
        <title>Genomic Encyclopedia of Archaeal and Bacterial Type Strains, Phase II (KMG-II): from individual species to whole genera.</title>
        <authorList>
            <person name="Goeker M."/>
        </authorList>
    </citation>
    <scope>NUCLEOTIDE SEQUENCE [LARGE SCALE GENOMIC DNA]</scope>
    <source>
        <strain evidence="3 5">DSM 2261</strain>
    </source>
</reference>
<proteinExistence type="predicted"/>
<accession>A0AAC8TFU5</accession>
<dbReference type="Proteomes" id="UP000256345">
    <property type="component" value="Unassembled WGS sequence"/>
</dbReference>
<feature type="compositionally biased region" description="Polar residues" evidence="1">
    <location>
        <begin position="72"/>
        <end position="82"/>
    </location>
</feature>
<sequence length="328" mass="34040">MSMNVNNSGRKPVAAPKPETSAPTAPAQNTVRAAATPDTAKAPGSKDGFQAATLVAKANNRPAPTLPVASRPSPSQLGNNFHGQRGALSPNQTGKINGAAELAQFVFAGYNGGAHGPVSITPATLRQGNTSRQVHLVGISGTEAVENQSTGWITNLKSGFQQNNPGLRNARQAILDTVPAGADLVLAGHSQGGMIAQQLAADPTIKSRYNVINTVAFGSPLISAGQREGEVHRIAAAGDPVPRASLQSVLLSDWASMGQQDIPTDFPISLQKPGNGIEAHMKDYVSENNPTLARMDAVGRVSPKVPVSIEFNPANRVFFTSPTNTAAP</sequence>
<dbReference type="KEGG" id="age:AA314_06093"/>
<protein>
    <submittedName>
        <fullName evidence="2">Uncharacterized protein</fullName>
    </submittedName>
</protein>
<feature type="region of interest" description="Disordered" evidence="1">
    <location>
        <begin position="62"/>
        <end position="91"/>
    </location>
</feature>
<evidence type="ECO:0000313" key="5">
    <source>
        <dbReference type="Proteomes" id="UP000256345"/>
    </source>
</evidence>
<feature type="compositionally biased region" description="Polar residues" evidence="1">
    <location>
        <begin position="21"/>
        <end position="31"/>
    </location>
</feature>
<feature type="region of interest" description="Disordered" evidence="1">
    <location>
        <begin position="1"/>
        <end position="47"/>
    </location>
</feature>
<dbReference type="RefSeq" id="WP_047858279.1">
    <property type="nucleotide sequence ID" value="NZ_CP011509.1"/>
</dbReference>
<gene>
    <name evidence="2" type="ORF">AA314_06093</name>
    <name evidence="3" type="ORF">ATI61_101446</name>
</gene>